<dbReference type="EMBL" id="QTSX02001426">
    <property type="protein sequence ID" value="KAJ9082630.1"/>
    <property type="molecule type" value="Genomic_DNA"/>
</dbReference>
<evidence type="ECO:0000313" key="2">
    <source>
        <dbReference type="Proteomes" id="UP001165960"/>
    </source>
</evidence>
<reference evidence="1" key="1">
    <citation type="submission" date="2022-04" db="EMBL/GenBank/DDBJ databases">
        <title>Genome of the entomopathogenic fungus Entomophthora muscae.</title>
        <authorList>
            <person name="Elya C."/>
            <person name="Lovett B.R."/>
            <person name="Lee E."/>
            <person name="Macias A.M."/>
            <person name="Hajek A.E."/>
            <person name="De Bivort B.L."/>
            <person name="Kasson M.T."/>
            <person name="De Fine Licht H.H."/>
            <person name="Stajich J.E."/>
        </authorList>
    </citation>
    <scope>NUCLEOTIDE SEQUENCE</scope>
    <source>
        <strain evidence="1">Berkeley</strain>
    </source>
</reference>
<gene>
    <name evidence="1" type="ORF">DSO57_1002576</name>
</gene>
<accession>A0ACC2U6I5</accession>
<evidence type="ECO:0000313" key="1">
    <source>
        <dbReference type="EMBL" id="KAJ9082630.1"/>
    </source>
</evidence>
<dbReference type="Proteomes" id="UP001165960">
    <property type="component" value="Unassembled WGS sequence"/>
</dbReference>
<sequence>MESLSHLFLKNAILTGTCLFKMLATFEKIFVLKSTFHICMRERDQQSTRFPDELTNLSGIQEFSQVIREQIKQHMKGKNSKVCDQCFKNKIKCNKQKPTCLSCVARHKNCSWDRDSSRSSSKDWSLPMSLAEAIQDLMGAMKKPAVAKPFGLPFWQVFIKDWMDRPFVRILFFQLVHLSEMNILKPSVKEQHFLAGLLNQKSCFKAVLSSSPLNIVIPFFKYEDILSRAADAFFHYSNPFMPLFTQYGYENYPRTPLLRLTVWRKGLEYMEETPTTVTLTHILDVELMKLTKLSQLKPTLDVLQSILLLIIGLKKSPLNQRFSLFHTIATVLPHQLGLHLIFPFESSNIALERRLAYQYIAQMNALGAWKIGYPFFHLTHHYNKLSITPKTFAEYQERAQGSRNGLRDFCLLVSSESLFYSARLFLKVNQICVVSQRKKIPSQYLLASSKKALDSLCYLSNKGIMKIYELSLVVKVGPSQGCFFLPFVAGTSSDSYIEHMLLFLQIRYEVGCLLILKACSQADPNHPTHPVSERPLNFLTESIEMGLSYAVSILGLLLQVTPMLFIFTQSAMISTASTFIIQHFHAYLDSGKTSLNLSDSLCQAQSLWEILSKCPQMGYHYEYAASIFRGMLVQYKIKLPNKAAP</sequence>
<comment type="caution">
    <text evidence="1">The sequence shown here is derived from an EMBL/GenBank/DDBJ whole genome shotgun (WGS) entry which is preliminary data.</text>
</comment>
<name>A0ACC2U6I5_9FUNG</name>
<organism evidence="1 2">
    <name type="scientific">Entomophthora muscae</name>
    <dbReference type="NCBI Taxonomy" id="34485"/>
    <lineage>
        <taxon>Eukaryota</taxon>
        <taxon>Fungi</taxon>
        <taxon>Fungi incertae sedis</taxon>
        <taxon>Zoopagomycota</taxon>
        <taxon>Entomophthoromycotina</taxon>
        <taxon>Entomophthoromycetes</taxon>
        <taxon>Entomophthorales</taxon>
        <taxon>Entomophthoraceae</taxon>
        <taxon>Entomophthora</taxon>
    </lineage>
</organism>
<keyword evidence="2" id="KW-1185">Reference proteome</keyword>
<protein>
    <submittedName>
        <fullName evidence="1">Uncharacterized protein</fullName>
    </submittedName>
</protein>
<proteinExistence type="predicted"/>